<dbReference type="Pfam" id="PF13102">
    <property type="entry name" value="Phage_int_SAM_5"/>
    <property type="match status" value="1"/>
</dbReference>
<accession>A0ABU3CHI9</accession>
<evidence type="ECO:0000313" key="5">
    <source>
        <dbReference type="EMBL" id="MDT0645702.1"/>
    </source>
</evidence>
<dbReference type="InterPro" id="IPR010998">
    <property type="entry name" value="Integrase_recombinase_N"/>
</dbReference>
<dbReference type="InterPro" id="IPR011010">
    <property type="entry name" value="DNA_brk_join_enz"/>
</dbReference>
<dbReference type="InterPro" id="IPR002104">
    <property type="entry name" value="Integrase_catalytic"/>
</dbReference>
<keyword evidence="6" id="KW-1185">Reference proteome</keyword>
<keyword evidence="2" id="KW-0238">DNA-binding</keyword>
<dbReference type="InterPro" id="IPR050090">
    <property type="entry name" value="Tyrosine_recombinase_XerCD"/>
</dbReference>
<dbReference type="InterPro" id="IPR025269">
    <property type="entry name" value="SAM-like_dom"/>
</dbReference>
<evidence type="ECO:0000313" key="6">
    <source>
        <dbReference type="Proteomes" id="UP001245285"/>
    </source>
</evidence>
<sequence>MRTQSTFSVLFWIYSQRAKNNLAVIYARITINGRKLNISLKRKVDVNLWDPKKQRVSGKSLNSKEVNQFLDQEHSRLFQCYQELRVERKVLSPESIKSRYFGDREHLFSLEDLFKYHNENMFSKLKHNTSRLYITSQNYIRKFIKKEYGRKDFYLKELDYSFVIKFENYLRAVRPRHYQKNLQHNAVMKHIQRLRKMVTLAFHLEWIDRDPFVKFKPHLIHKERGFLTTDELDKIENVQLEIPRLKKVRDLFIFSCYTGVSYADLMVLTPQNLVIGIDKKLWLITRREKNGNQVKLPLLSKAIILVEDYKNDEGCLVINSLLPKISNQKVNSYLKEIAKISKIEKNLTFHLARHTFATTVALTNGVPIETVSKILGHKKLSTTQIYAKVIERKVSEDMEVLQLKLNEARQNNFEPTRRLN</sequence>
<dbReference type="InterPro" id="IPR013762">
    <property type="entry name" value="Integrase-like_cat_sf"/>
</dbReference>
<dbReference type="Pfam" id="PF00589">
    <property type="entry name" value="Phage_integrase"/>
    <property type="match status" value="1"/>
</dbReference>
<dbReference type="EMBL" id="JAVRHO010000003">
    <property type="protein sequence ID" value="MDT0645702.1"/>
    <property type="molecule type" value="Genomic_DNA"/>
</dbReference>
<comment type="caution">
    <text evidence="5">The sequence shown here is derived from an EMBL/GenBank/DDBJ whole genome shotgun (WGS) entry which is preliminary data.</text>
</comment>
<dbReference type="Pfam" id="PF17293">
    <property type="entry name" value="Arm-DNA-bind_5"/>
    <property type="match status" value="1"/>
</dbReference>
<dbReference type="PANTHER" id="PTHR30349">
    <property type="entry name" value="PHAGE INTEGRASE-RELATED"/>
    <property type="match status" value="1"/>
</dbReference>
<dbReference type="RefSeq" id="WP_311493887.1">
    <property type="nucleotide sequence ID" value="NZ_JAVRHO010000003.1"/>
</dbReference>
<reference evidence="5 6" key="1">
    <citation type="submission" date="2023-09" db="EMBL/GenBank/DDBJ databases">
        <authorList>
            <person name="Rey-Velasco X."/>
        </authorList>
    </citation>
    <scope>NUCLEOTIDE SEQUENCE [LARGE SCALE GENOMIC DNA]</scope>
    <source>
        <strain evidence="5 6">F260</strain>
    </source>
</reference>
<protein>
    <submittedName>
        <fullName evidence="5">Site-specific integrase</fullName>
    </submittedName>
</protein>
<organism evidence="5 6">
    <name type="scientific">Autumnicola lenta</name>
    <dbReference type="NCBI Taxonomy" id="3075593"/>
    <lineage>
        <taxon>Bacteria</taxon>
        <taxon>Pseudomonadati</taxon>
        <taxon>Bacteroidota</taxon>
        <taxon>Flavobacteriia</taxon>
        <taxon>Flavobacteriales</taxon>
        <taxon>Flavobacteriaceae</taxon>
        <taxon>Autumnicola</taxon>
    </lineage>
</organism>
<dbReference type="InterPro" id="IPR035386">
    <property type="entry name" value="Arm-DNA-bind_5"/>
</dbReference>
<dbReference type="Gene3D" id="1.10.150.130">
    <property type="match status" value="1"/>
</dbReference>
<gene>
    <name evidence="5" type="ORF">RM545_03285</name>
</gene>
<dbReference type="Proteomes" id="UP001245285">
    <property type="component" value="Unassembled WGS sequence"/>
</dbReference>
<evidence type="ECO:0000256" key="1">
    <source>
        <dbReference type="ARBA" id="ARBA00008857"/>
    </source>
</evidence>
<comment type="similarity">
    <text evidence="1">Belongs to the 'phage' integrase family.</text>
</comment>
<feature type="domain" description="Tyr recombinase" evidence="4">
    <location>
        <begin position="222"/>
        <end position="399"/>
    </location>
</feature>
<dbReference type="SUPFAM" id="SSF56349">
    <property type="entry name" value="DNA breaking-rejoining enzymes"/>
    <property type="match status" value="1"/>
</dbReference>
<proteinExistence type="inferred from homology"/>
<dbReference type="Gene3D" id="1.10.443.10">
    <property type="entry name" value="Intergrase catalytic core"/>
    <property type="match status" value="1"/>
</dbReference>
<keyword evidence="3" id="KW-0233">DNA recombination</keyword>
<dbReference type="PANTHER" id="PTHR30349:SF64">
    <property type="entry name" value="PROPHAGE INTEGRASE INTD-RELATED"/>
    <property type="match status" value="1"/>
</dbReference>
<dbReference type="PROSITE" id="PS51898">
    <property type="entry name" value="TYR_RECOMBINASE"/>
    <property type="match status" value="1"/>
</dbReference>
<dbReference type="CDD" id="cd01185">
    <property type="entry name" value="INTN1_C_like"/>
    <property type="match status" value="1"/>
</dbReference>
<evidence type="ECO:0000256" key="2">
    <source>
        <dbReference type="ARBA" id="ARBA00023125"/>
    </source>
</evidence>
<evidence type="ECO:0000259" key="4">
    <source>
        <dbReference type="PROSITE" id="PS51898"/>
    </source>
</evidence>
<name>A0ABU3CHI9_9FLAO</name>
<evidence type="ECO:0000256" key="3">
    <source>
        <dbReference type="ARBA" id="ARBA00023172"/>
    </source>
</evidence>